<evidence type="ECO:0000259" key="2">
    <source>
        <dbReference type="Pfam" id="PF25130"/>
    </source>
</evidence>
<protein>
    <recommendedName>
        <fullName evidence="2">DUF7820 domain-containing protein</fullName>
    </recommendedName>
</protein>
<dbReference type="InterPro" id="IPR056722">
    <property type="entry name" value="DUF7820"/>
</dbReference>
<feature type="transmembrane region" description="Helical" evidence="1">
    <location>
        <begin position="105"/>
        <end position="130"/>
    </location>
</feature>
<keyword evidence="4" id="KW-1185">Reference proteome</keyword>
<evidence type="ECO:0000313" key="4">
    <source>
        <dbReference type="Proteomes" id="UP000799757"/>
    </source>
</evidence>
<dbReference type="Proteomes" id="UP000799757">
    <property type="component" value="Unassembled WGS sequence"/>
</dbReference>
<proteinExistence type="predicted"/>
<sequence>MRLPRRSLMSIPNQPLPSIQTLFRPSLNENSRAQSLLQDSAGAFEDGIELVPIERQNSSTTKICTPGQEEKEVVAGWKVDLNLSAKPLPNLPGSKWSRKWSRMSINLRILAIICIQFFVLLTIGLSLMAVRGKTQPSSMQSDSPAAPTPTQTNLPLQRGAFILPIGASQQQNSACLARNNESAAWTCTTRKPLLLSFLPSSVEQKNLTMMSVDSMSGPKPNAYGIQDPDINPVELTFTIDKEHSSSGPAYHFRTTYSRTVLLREGQIVAQGQPITPPDAEIRNIQTGDHPWLCIFNETLLEGYIYVSQKSTCGNELVEFNSTQPFRLPCLPYVMKLTEQRVPNSTRPYCEQMRMQQNGDLVSAGLSKMLKLSEANLTPLRITEVVAADMTKGTEGREQEAPSPNTCRCQWMVQ</sequence>
<keyword evidence="1" id="KW-0812">Transmembrane</keyword>
<keyword evidence="1" id="KW-1133">Transmembrane helix</keyword>
<accession>A0A6A6X656</accession>
<dbReference type="Pfam" id="PF25130">
    <property type="entry name" value="DUF7820"/>
    <property type="match status" value="2"/>
</dbReference>
<name>A0A6A6X656_9PLEO</name>
<keyword evidence="1" id="KW-0472">Membrane</keyword>
<feature type="domain" description="DUF7820" evidence="2">
    <location>
        <begin position="148"/>
        <end position="314"/>
    </location>
</feature>
<gene>
    <name evidence="3" type="ORF">K505DRAFT_309200</name>
</gene>
<dbReference type="EMBL" id="MU002011">
    <property type="protein sequence ID" value="KAF2791595.1"/>
    <property type="molecule type" value="Genomic_DNA"/>
</dbReference>
<evidence type="ECO:0000313" key="3">
    <source>
        <dbReference type="EMBL" id="KAF2791595.1"/>
    </source>
</evidence>
<dbReference type="OrthoDB" id="5384459at2759"/>
<reference evidence="3" key="1">
    <citation type="journal article" date="2020" name="Stud. Mycol.">
        <title>101 Dothideomycetes genomes: a test case for predicting lifestyles and emergence of pathogens.</title>
        <authorList>
            <person name="Haridas S."/>
            <person name="Albert R."/>
            <person name="Binder M."/>
            <person name="Bloem J."/>
            <person name="Labutti K."/>
            <person name="Salamov A."/>
            <person name="Andreopoulos B."/>
            <person name="Baker S."/>
            <person name="Barry K."/>
            <person name="Bills G."/>
            <person name="Bluhm B."/>
            <person name="Cannon C."/>
            <person name="Castanera R."/>
            <person name="Culley D."/>
            <person name="Daum C."/>
            <person name="Ezra D."/>
            <person name="Gonzalez J."/>
            <person name="Henrissat B."/>
            <person name="Kuo A."/>
            <person name="Liang C."/>
            <person name="Lipzen A."/>
            <person name="Lutzoni F."/>
            <person name="Magnuson J."/>
            <person name="Mondo S."/>
            <person name="Nolan M."/>
            <person name="Ohm R."/>
            <person name="Pangilinan J."/>
            <person name="Park H.-J."/>
            <person name="Ramirez L."/>
            <person name="Alfaro M."/>
            <person name="Sun H."/>
            <person name="Tritt A."/>
            <person name="Yoshinaga Y."/>
            <person name="Zwiers L.-H."/>
            <person name="Turgeon B."/>
            <person name="Goodwin S."/>
            <person name="Spatafora J."/>
            <person name="Crous P."/>
            <person name="Grigoriev I."/>
        </authorList>
    </citation>
    <scope>NUCLEOTIDE SEQUENCE</scope>
    <source>
        <strain evidence="3">CBS 109.77</strain>
    </source>
</reference>
<evidence type="ECO:0000256" key="1">
    <source>
        <dbReference type="SAM" id="Phobius"/>
    </source>
</evidence>
<feature type="domain" description="DUF7820" evidence="2">
    <location>
        <begin position="321"/>
        <end position="411"/>
    </location>
</feature>
<organism evidence="3 4">
    <name type="scientific">Melanomma pulvis-pyrius CBS 109.77</name>
    <dbReference type="NCBI Taxonomy" id="1314802"/>
    <lineage>
        <taxon>Eukaryota</taxon>
        <taxon>Fungi</taxon>
        <taxon>Dikarya</taxon>
        <taxon>Ascomycota</taxon>
        <taxon>Pezizomycotina</taxon>
        <taxon>Dothideomycetes</taxon>
        <taxon>Pleosporomycetidae</taxon>
        <taxon>Pleosporales</taxon>
        <taxon>Melanommataceae</taxon>
        <taxon>Melanomma</taxon>
    </lineage>
</organism>
<dbReference type="AlphaFoldDB" id="A0A6A6X656"/>
<dbReference type="PANTHER" id="PTHR42078:SF1">
    <property type="entry name" value="GLUCAN 1, 4-ALPHA-GLUCOSIDASE"/>
    <property type="match status" value="1"/>
</dbReference>
<dbReference type="PANTHER" id="PTHR42078">
    <property type="entry name" value="GLUCAN 1, 4-ALPHA-GLUCOSIDASE"/>
    <property type="match status" value="1"/>
</dbReference>